<feature type="transmembrane region" description="Helical" evidence="6">
    <location>
        <begin position="20"/>
        <end position="41"/>
    </location>
</feature>
<dbReference type="PROSITE" id="PS50850">
    <property type="entry name" value="MFS"/>
    <property type="match status" value="1"/>
</dbReference>
<evidence type="ECO:0000256" key="2">
    <source>
        <dbReference type="ARBA" id="ARBA00022475"/>
    </source>
</evidence>
<dbReference type="SUPFAM" id="SSF103473">
    <property type="entry name" value="MFS general substrate transporter"/>
    <property type="match status" value="1"/>
</dbReference>
<keyword evidence="4 6" id="KW-1133">Transmembrane helix</keyword>
<evidence type="ECO:0000313" key="9">
    <source>
        <dbReference type="Proteomes" id="UP000192674"/>
    </source>
</evidence>
<dbReference type="InterPro" id="IPR050189">
    <property type="entry name" value="MFS_Efflux_Transporters"/>
</dbReference>
<feature type="transmembrane region" description="Helical" evidence="6">
    <location>
        <begin position="233"/>
        <end position="253"/>
    </location>
</feature>
<feature type="domain" description="Major facilitator superfamily (MFS) profile" evidence="7">
    <location>
        <begin position="16"/>
        <end position="365"/>
    </location>
</feature>
<feature type="transmembrane region" description="Helical" evidence="6">
    <location>
        <begin position="265"/>
        <end position="292"/>
    </location>
</feature>
<dbReference type="GO" id="GO:0005886">
    <property type="term" value="C:plasma membrane"/>
    <property type="evidence" value="ECO:0007669"/>
    <property type="project" value="UniProtKB-SubCell"/>
</dbReference>
<dbReference type="InterPro" id="IPR011701">
    <property type="entry name" value="MFS"/>
</dbReference>
<dbReference type="PANTHER" id="PTHR43124:SF10">
    <property type="entry name" value="PURINE EFFLUX PUMP PBUE"/>
    <property type="match status" value="1"/>
</dbReference>
<feature type="transmembrane region" description="Helical" evidence="6">
    <location>
        <begin position="53"/>
        <end position="74"/>
    </location>
</feature>
<evidence type="ECO:0000259" key="7">
    <source>
        <dbReference type="PROSITE" id="PS50850"/>
    </source>
</evidence>
<sequence length="365" mass="37263">MTSQKSGEAEGLAWRRLIPLVLGAFTVAVEGTALTGVLPALSTSLSVSASTVGQVLAMYPVIYVVASPLLALVVRSRRACTIGLIVFAAGNLISASAQSVIVLALGRLVSAAGAALFIPNAGAQAVTLGKNRKGRALAVMSSGFTAATLAGAPLGVYVASHLGWRWVLVAVAAMAVVVAAFQRADAPVSGMSIRDRFRFLGDRRMLAIVLLTVAVVAGEFVVYAYISLLVNDIALAMLVFGIGTTAGTLLGGFGVDRFGWSRMLAVSLAVTVCAMVSIPFIGMVGLAVWGVFGWMFTPAQANRLLTVFPDNGAMVLTLNSSAVQIGVAAGGFAGGIVLNVASPTALPFVGAATVLVAAVVSRRVV</sequence>
<feature type="transmembrane region" description="Helical" evidence="6">
    <location>
        <begin position="136"/>
        <end position="158"/>
    </location>
</feature>
<keyword evidence="5 6" id="KW-0472">Membrane</keyword>
<dbReference type="PANTHER" id="PTHR43124">
    <property type="entry name" value="PURINE EFFLUX PUMP PBUE"/>
    <property type="match status" value="1"/>
</dbReference>
<proteinExistence type="predicted"/>
<evidence type="ECO:0000256" key="6">
    <source>
        <dbReference type="SAM" id="Phobius"/>
    </source>
</evidence>
<dbReference type="GO" id="GO:0022857">
    <property type="term" value="F:transmembrane transporter activity"/>
    <property type="evidence" value="ECO:0007669"/>
    <property type="project" value="InterPro"/>
</dbReference>
<name>A0A1W2B9L3_KIBAR</name>
<evidence type="ECO:0000256" key="1">
    <source>
        <dbReference type="ARBA" id="ARBA00004651"/>
    </source>
</evidence>
<feature type="transmembrane region" description="Helical" evidence="6">
    <location>
        <begin position="81"/>
        <end position="105"/>
    </location>
</feature>
<feature type="transmembrane region" description="Helical" evidence="6">
    <location>
        <begin position="205"/>
        <end position="227"/>
    </location>
</feature>
<dbReference type="EMBL" id="FWXV01000001">
    <property type="protein sequence ID" value="SMC69534.1"/>
    <property type="molecule type" value="Genomic_DNA"/>
</dbReference>
<evidence type="ECO:0000313" key="8">
    <source>
        <dbReference type="EMBL" id="SMC69534.1"/>
    </source>
</evidence>
<feature type="transmembrane region" description="Helical" evidence="6">
    <location>
        <begin position="111"/>
        <end position="129"/>
    </location>
</feature>
<reference evidence="8 9" key="1">
    <citation type="submission" date="2017-04" db="EMBL/GenBank/DDBJ databases">
        <authorList>
            <person name="Afonso C.L."/>
            <person name="Miller P.J."/>
            <person name="Scott M.A."/>
            <person name="Spackman E."/>
            <person name="Goraichik I."/>
            <person name="Dimitrov K.M."/>
            <person name="Suarez D.L."/>
            <person name="Swayne D.E."/>
        </authorList>
    </citation>
    <scope>NUCLEOTIDE SEQUENCE [LARGE SCALE GENOMIC DNA]</scope>
    <source>
        <strain evidence="8 9">DSM 43828</strain>
    </source>
</reference>
<dbReference type="OrthoDB" id="9810111at2"/>
<dbReference type="Gene3D" id="1.20.1250.20">
    <property type="entry name" value="MFS general substrate transporter like domains"/>
    <property type="match status" value="1"/>
</dbReference>
<keyword evidence="2" id="KW-1003">Cell membrane</keyword>
<keyword evidence="9" id="KW-1185">Reference proteome</keyword>
<evidence type="ECO:0000256" key="3">
    <source>
        <dbReference type="ARBA" id="ARBA00022692"/>
    </source>
</evidence>
<protein>
    <submittedName>
        <fullName evidence="8">Predicted arabinose efflux permease, MFS family</fullName>
    </submittedName>
</protein>
<evidence type="ECO:0000256" key="5">
    <source>
        <dbReference type="ARBA" id="ARBA00023136"/>
    </source>
</evidence>
<dbReference type="AlphaFoldDB" id="A0A1W2B9L3"/>
<organism evidence="8 9">
    <name type="scientific">Kibdelosporangium aridum</name>
    <dbReference type="NCBI Taxonomy" id="2030"/>
    <lineage>
        <taxon>Bacteria</taxon>
        <taxon>Bacillati</taxon>
        <taxon>Actinomycetota</taxon>
        <taxon>Actinomycetes</taxon>
        <taxon>Pseudonocardiales</taxon>
        <taxon>Pseudonocardiaceae</taxon>
        <taxon>Kibdelosporangium</taxon>
    </lineage>
</organism>
<evidence type="ECO:0000256" key="4">
    <source>
        <dbReference type="ARBA" id="ARBA00022989"/>
    </source>
</evidence>
<dbReference type="InterPro" id="IPR036259">
    <property type="entry name" value="MFS_trans_sf"/>
</dbReference>
<accession>A0A1W2B9L3</accession>
<keyword evidence="3 6" id="KW-0812">Transmembrane</keyword>
<dbReference type="RefSeq" id="WP_160096393.1">
    <property type="nucleotide sequence ID" value="NZ_FWXV01000001.1"/>
</dbReference>
<comment type="subcellular location">
    <subcellularLocation>
        <location evidence="1">Cell membrane</location>
        <topology evidence="1">Multi-pass membrane protein</topology>
    </subcellularLocation>
</comment>
<feature type="transmembrane region" description="Helical" evidence="6">
    <location>
        <begin position="345"/>
        <end position="364"/>
    </location>
</feature>
<dbReference type="Proteomes" id="UP000192674">
    <property type="component" value="Unassembled WGS sequence"/>
</dbReference>
<gene>
    <name evidence="8" type="ORF">SAMN05661093_01471</name>
</gene>
<feature type="transmembrane region" description="Helical" evidence="6">
    <location>
        <begin position="164"/>
        <end position="184"/>
    </location>
</feature>
<dbReference type="Pfam" id="PF07690">
    <property type="entry name" value="MFS_1"/>
    <property type="match status" value="1"/>
</dbReference>
<dbReference type="InterPro" id="IPR020846">
    <property type="entry name" value="MFS_dom"/>
</dbReference>